<dbReference type="OrthoDB" id="387010at2157"/>
<dbReference type="RefSeq" id="WP_012899495.1">
    <property type="nucleotide sequence ID" value="NC_013665.1"/>
</dbReference>
<sequence>MRLVQAVIALILSALFLGVLAGVAAANVPGVAINAPPPPPAPNVATAGSDAMIKVVLTHRDTGSPALHYVDRVMLYDGNKLIKEWKYDQNSYKTDEVWTESLTVPAKSDMHLRAVAHCTVHGYDLAGMHVRVLPAGTTPAQMMQTDAAYAGMQAFGYSKADKASDFVASADTRLLQDNIKARSGDLKSFQAKMSDWMKSTEGKQFIAKFEKTGAPMSAGEMARQAPMATKAAKPTIKRKVGTGDLSDKSSNIPRATYSPTPFVSVKPSLKAKAKTSPATKYLAVKASVKPTMKPTTKYMTAKATVKPTKTATKYLAVKASPKPTMKPATKYLAAKAKAKPSASMMPAKTKKTLSQYGTMALKVSPTAKPAKKPATKYLVAKATARPTKKPGMKYMLAAPQGVKTPAESYGIYGLGGNVPSPPKATATVRPVPSGSPTPVPGFYTPRYPGEAGAGKNVTVPPTPTPTARPAAGVAASSVSIPYTGTTGRGTIGQCGCVALASDNRYAGRGPGLVGTTIVNPPSSAPGPNSRPTAFVIVRRR</sequence>
<evidence type="ECO:0000313" key="2">
    <source>
        <dbReference type="Proteomes" id="UP000001882"/>
    </source>
</evidence>
<evidence type="ECO:0008006" key="3">
    <source>
        <dbReference type="Google" id="ProtNLM"/>
    </source>
</evidence>
<dbReference type="Proteomes" id="UP000001882">
    <property type="component" value="Chromosome"/>
</dbReference>
<gene>
    <name evidence="1" type="ordered locus">MCP_0743</name>
</gene>
<evidence type="ECO:0000313" key="1">
    <source>
        <dbReference type="EMBL" id="BAI60815.1"/>
    </source>
</evidence>
<reference evidence="1 2" key="2">
    <citation type="journal article" date="2008" name="Int. J. Syst. Evol. Microbiol.">
        <title>Methanocella paludicola gen. nov., sp. nov., a methane-producing archaeon, the first isolate of the lineage 'Rice Cluster I', and proposal of the new archaeal order Methanocellales ord. nov.</title>
        <authorList>
            <person name="Sakai S."/>
            <person name="Imachi H."/>
            <person name="Hanada S."/>
            <person name="Ohashi A."/>
            <person name="Harada H."/>
            <person name="Kamagata Y."/>
        </authorList>
    </citation>
    <scope>NUCLEOTIDE SEQUENCE [LARGE SCALE GENOMIC DNA]</scope>
    <source>
        <strain evidence="2">DSM 17711 / JCM 13418 / NBRC 101707 / SANAE</strain>
    </source>
</reference>
<dbReference type="InParanoid" id="D1YWJ3"/>
<reference evidence="1 2" key="1">
    <citation type="journal article" date="2007" name="Appl. Environ. Microbiol.">
        <title>Isolation of key methanogens for global methane emission from rice paddy fields: a novel isolate affiliated with the clone cluster rice cluster I.</title>
        <authorList>
            <person name="Sakai S."/>
            <person name="Imachi H."/>
            <person name="Sekiguchi Y."/>
            <person name="Ohashi A."/>
            <person name="Harada H."/>
            <person name="Kamagata Y."/>
        </authorList>
    </citation>
    <scope>NUCLEOTIDE SEQUENCE [LARGE SCALE GENOMIC DNA]</scope>
    <source>
        <strain evidence="2">DSM 17711 / JCM 13418 / NBRC 101707 / SANAE</strain>
    </source>
</reference>
<proteinExistence type="predicted"/>
<name>D1YWJ3_METPS</name>
<accession>D1YWJ3</accession>
<dbReference type="STRING" id="304371.MCP_0743"/>
<keyword evidence="2" id="KW-1185">Reference proteome</keyword>
<dbReference type="AlphaFoldDB" id="D1YWJ3"/>
<protein>
    <recommendedName>
        <fullName evidence="3">Desulfoferrodoxin ferrous iron-binding domain-containing protein</fullName>
    </recommendedName>
</protein>
<dbReference type="KEGG" id="mpd:MCP_0743"/>
<dbReference type="GeneID" id="8680781"/>
<reference evidence="2" key="3">
    <citation type="journal article" date="2011" name="PLoS ONE">
        <title>Genome sequence of a mesophilic hydrogenotrophic methanogen Methanocella paludicola, the first cultivated representative of the order Methanocellales.</title>
        <authorList>
            <person name="Sakai S."/>
            <person name="Takaki Y."/>
            <person name="Shimamura S."/>
            <person name="Sekine M."/>
            <person name="Tajima T."/>
            <person name="Kosugi H."/>
            <person name="Ichikawa N."/>
            <person name="Tasumi E."/>
            <person name="Hiraki A.T."/>
            <person name="Shimizu A."/>
            <person name="Kato Y."/>
            <person name="Nishiko R."/>
            <person name="Mori K."/>
            <person name="Fujita N."/>
            <person name="Imachi H."/>
            <person name="Takai K."/>
        </authorList>
    </citation>
    <scope>NUCLEOTIDE SEQUENCE [LARGE SCALE GENOMIC DNA]</scope>
    <source>
        <strain evidence="2">DSM 17711 / JCM 13418 / NBRC 101707 / SANAE</strain>
    </source>
</reference>
<organism evidence="1 2">
    <name type="scientific">Methanocella paludicola (strain DSM 17711 / JCM 13418 / NBRC 101707 / SANAE)</name>
    <dbReference type="NCBI Taxonomy" id="304371"/>
    <lineage>
        <taxon>Archaea</taxon>
        <taxon>Methanobacteriati</taxon>
        <taxon>Methanobacteriota</taxon>
        <taxon>Stenosarchaea group</taxon>
        <taxon>Methanomicrobia</taxon>
        <taxon>Methanocellales</taxon>
        <taxon>Methanocellaceae</taxon>
        <taxon>Methanocella</taxon>
    </lineage>
</organism>
<dbReference type="EMBL" id="AP011532">
    <property type="protein sequence ID" value="BAI60815.1"/>
    <property type="molecule type" value="Genomic_DNA"/>
</dbReference>